<name>A0A2G8LAI2_STIJA</name>
<dbReference type="Proteomes" id="UP000230750">
    <property type="component" value="Unassembled WGS sequence"/>
</dbReference>
<keyword evidence="1 3" id="KW-0853">WD repeat</keyword>
<keyword evidence="4" id="KW-0645">Protease</keyword>
<sequence>MPTGFCRVTSKDEKLIVSTLSTLPPRFGPSLTSPIHTLSEHDELVRSCKFSPDSSILATGDDSGIIYTWDVKTGRKLGRCDRHYSWVTYLHFSPDNKILVTVGENIRWWNIDGSRVQSFVIRGSYLRRSRTDHTFSTFVSIDSAGTLYILSKLNRSEITELPEVIYV</sequence>
<keyword evidence="4" id="KW-0378">Hydrolase</keyword>
<dbReference type="EMBL" id="MRZV01000148">
    <property type="protein sequence ID" value="PIK57252.1"/>
    <property type="molecule type" value="Genomic_DNA"/>
</dbReference>
<dbReference type="SUPFAM" id="SSF50978">
    <property type="entry name" value="WD40 repeat-like"/>
    <property type="match status" value="1"/>
</dbReference>
<dbReference type="PROSITE" id="PS50294">
    <property type="entry name" value="WD_REPEATS_REGION"/>
    <property type="match status" value="1"/>
</dbReference>
<dbReference type="PANTHER" id="PTHR19848:SF8">
    <property type="entry name" value="F-BOX AND WD REPEAT DOMAIN CONTAINING 7"/>
    <property type="match status" value="1"/>
</dbReference>
<dbReference type="InterPro" id="IPR015943">
    <property type="entry name" value="WD40/YVTN_repeat-like_dom_sf"/>
</dbReference>
<dbReference type="Pfam" id="PF00400">
    <property type="entry name" value="WD40"/>
    <property type="match status" value="2"/>
</dbReference>
<dbReference type="GO" id="GO:0006508">
    <property type="term" value="P:proteolysis"/>
    <property type="evidence" value="ECO:0007669"/>
    <property type="project" value="UniProtKB-KW"/>
</dbReference>
<dbReference type="PANTHER" id="PTHR19848">
    <property type="entry name" value="WD40 REPEAT PROTEIN"/>
    <property type="match status" value="1"/>
</dbReference>
<proteinExistence type="predicted"/>
<dbReference type="SMART" id="SM00320">
    <property type="entry name" value="WD40"/>
    <property type="match status" value="2"/>
</dbReference>
<evidence type="ECO:0000256" key="1">
    <source>
        <dbReference type="ARBA" id="ARBA00022574"/>
    </source>
</evidence>
<evidence type="ECO:0000256" key="3">
    <source>
        <dbReference type="PROSITE-ProRule" id="PRU00221"/>
    </source>
</evidence>
<dbReference type="AlphaFoldDB" id="A0A2G8LAI2"/>
<feature type="repeat" description="WD" evidence="3">
    <location>
        <begin position="38"/>
        <end position="79"/>
    </location>
</feature>
<comment type="caution">
    <text evidence="4">The sequence shown here is derived from an EMBL/GenBank/DDBJ whole genome shotgun (WGS) entry which is preliminary data.</text>
</comment>
<dbReference type="InterPro" id="IPR001680">
    <property type="entry name" value="WD40_rpt"/>
</dbReference>
<dbReference type="GO" id="GO:0008233">
    <property type="term" value="F:peptidase activity"/>
    <property type="evidence" value="ECO:0007669"/>
    <property type="project" value="UniProtKB-KW"/>
</dbReference>
<dbReference type="InterPro" id="IPR036322">
    <property type="entry name" value="WD40_repeat_dom_sf"/>
</dbReference>
<dbReference type="PROSITE" id="PS50082">
    <property type="entry name" value="WD_REPEATS_2"/>
    <property type="match status" value="1"/>
</dbReference>
<dbReference type="OrthoDB" id="1357022at2759"/>
<dbReference type="Gene3D" id="2.130.10.10">
    <property type="entry name" value="YVTN repeat-like/Quinoprotein amine dehydrogenase"/>
    <property type="match status" value="1"/>
</dbReference>
<evidence type="ECO:0000313" key="4">
    <source>
        <dbReference type="EMBL" id="PIK57252.1"/>
    </source>
</evidence>
<dbReference type="STRING" id="307972.A0A2G8LAI2"/>
<evidence type="ECO:0000313" key="5">
    <source>
        <dbReference type="Proteomes" id="UP000230750"/>
    </source>
</evidence>
<reference evidence="4 5" key="1">
    <citation type="journal article" date="2017" name="PLoS Biol.">
        <title>The sea cucumber genome provides insights into morphological evolution and visceral regeneration.</title>
        <authorList>
            <person name="Zhang X."/>
            <person name="Sun L."/>
            <person name="Yuan J."/>
            <person name="Sun Y."/>
            <person name="Gao Y."/>
            <person name="Zhang L."/>
            <person name="Li S."/>
            <person name="Dai H."/>
            <person name="Hamel J.F."/>
            <person name="Liu C."/>
            <person name="Yu Y."/>
            <person name="Liu S."/>
            <person name="Lin W."/>
            <person name="Guo K."/>
            <person name="Jin S."/>
            <person name="Xu P."/>
            <person name="Storey K.B."/>
            <person name="Huan P."/>
            <person name="Zhang T."/>
            <person name="Zhou Y."/>
            <person name="Zhang J."/>
            <person name="Lin C."/>
            <person name="Li X."/>
            <person name="Xing L."/>
            <person name="Huo D."/>
            <person name="Sun M."/>
            <person name="Wang L."/>
            <person name="Mercier A."/>
            <person name="Li F."/>
            <person name="Yang H."/>
            <person name="Xiang J."/>
        </authorList>
    </citation>
    <scope>NUCLEOTIDE SEQUENCE [LARGE SCALE GENOMIC DNA]</scope>
    <source>
        <strain evidence="4">Shaxun</strain>
        <tissue evidence="4">Muscle</tissue>
    </source>
</reference>
<organism evidence="4 5">
    <name type="scientific">Stichopus japonicus</name>
    <name type="common">Sea cucumber</name>
    <dbReference type="NCBI Taxonomy" id="307972"/>
    <lineage>
        <taxon>Eukaryota</taxon>
        <taxon>Metazoa</taxon>
        <taxon>Echinodermata</taxon>
        <taxon>Eleutherozoa</taxon>
        <taxon>Echinozoa</taxon>
        <taxon>Holothuroidea</taxon>
        <taxon>Aspidochirotacea</taxon>
        <taxon>Aspidochirotida</taxon>
        <taxon>Stichopodidae</taxon>
        <taxon>Apostichopus</taxon>
    </lineage>
</organism>
<keyword evidence="2" id="KW-0677">Repeat</keyword>
<evidence type="ECO:0000256" key="2">
    <source>
        <dbReference type="ARBA" id="ARBA00022737"/>
    </source>
</evidence>
<accession>A0A2G8LAI2</accession>
<protein>
    <submittedName>
        <fullName evidence="4">Putative apoptotic protease-activating factor 1</fullName>
    </submittedName>
</protein>
<gene>
    <name evidence="4" type="ORF">BSL78_05822</name>
</gene>
<keyword evidence="5" id="KW-1185">Reference proteome</keyword>